<keyword evidence="4" id="KW-0472">Membrane</keyword>
<feature type="compositionally biased region" description="Polar residues" evidence="3">
    <location>
        <begin position="12"/>
        <end position="24"/>
    </location>
</feature>
<dbReference type="CDD" id="cd00102">
    <property type="entry name" value="IPT"/>
    <property type="match status" value="1"/>
</dbReference>
<feature type="compositionally biased region" description="Low complexity" evidence="3">
    <location>
        <begin position="464"/>
        <end position="480"/>
    </location>
</feature>
<evidence type="ECO:0000256" key="4">
    <source>
        <dbReference type="SAM" id="Phobius"/>
    </source>
</evidence>
<feature type="repeat" description="ANK" evidence="2">
    <location>
        <begin position="780"/>
        <end position="812"/>
    </location>
</feature>
<evidence type="ECO:0000313" key="7">
    <source>
        <dbReference type="EMBL" id="CAI2161555.1"/>
    </source>
</evidence>
<evidence type="ECO:0000256" key="3">
    <source>
        <dbReference type="SAM" id="MobiDB-lite"/>
    </source>
</evidence>
<feature type="region of interest" description="Disordered" evidence="3">
    <location>
        <begin position="458"/>
        <end position="480"/>
    </location>
</feature>
<feature type="region of interest" description="Disordered" evidence="3">
    <location>
        <begin position="1"/>
        <end position="29"/>
    </location>
</feature>
<dbReference type="InterPro" id="IPR029704">
    <property type="entry name" value="STEEP-like"/>
</dbReference>
<feature type="domain" description="STEEP1" evidence="6">
    <location>
        <begin position="1300"/>
        <end position="1388"/>
    </location>
</feature>
<dbReference type="Pfam" id="PF25809">
    <property type="entry name" value="STEEP1"/>
    <property type="match status" value="1"/>
</dbReference>
<dbReference type="InterPro" id="IPR002110">
    <property type="entry name" value="Ankyrin_rpt"/>
</dbReference>
<keyword evidence="2" id="KW-0040">ANK repeat</keyword>
<dbReference type="GO" id="GO:0006888">
    <property type="term" value="P:endoplasmic reticulum to Golgi vesicle-mediated transport"/>
    <property type="evidence" value="ECO:0007669"/>
    <property type="project" value="TreeGrafter"/>
</dbReference>
<feature type="compositionally biased region" description="Low complexity" evidence="3">
    <location>
        <begin position="401"/>
        <end position="415"/>
    </location>
</feature>
<dbReference type="GO" id="GO:0005737">
    <property type="term" value="C:cytoplasm"/>
    <property type="evidence" value="ECO:0007669"/>
    <property type="project" value="GOC"/>
</dbReference>
<dbReference type="PROSITE" id="PS50088">
    <property type="entry name" value="ANK_REPEAT"/>
    <property type="match status" value="2"/>
</dbReference>
<comment type="similarity">
    <text evidence="1">Belongs to the STEEP1 family.</text>
</comment>
<feature type="compositionally biased region" description="Polar residues" evidence="3">
    <location>
        <begin position="373"/>
        <end position="385"/>
    </location>
</feature>
<keyword evidence="8" id="KW-1185">Reference proteome</keyword>
<dbReference type="PANTHER" id="PTHR46355">
    <property type="entry name" value="UPF0428 PROTEIN CXORF56"/>
    <property type="match status" value="1"/>
</dbReference>
<evidence type="ECO:0000259" key="5">
    <source>
        <dbReference type="Pfam" id="PF25603"/>
    </source>
</evidence>
<evidence type="ECO:0000256" key="2">
    <source>
        <dbReference type="PROSITE-ProRule" id="PRU00023"/>
    </source>
</evidence>
<comment type="caution">
    <text evidence="7">The sequence shown here is derived from an EMBL/GenBank/DDBJ whole genome shotgun (WGS) entry which is preliminary data.</text>
</comment>
<feature type="transmembrane region" description="Helical" evidence="4">
    <location>
        <begin position="1194"/>
        <end position="1212"/>
    </location>
</feature>
<dbReference type="Gene3D" id="2.60.40.10">
    <property type="entry name" value="Immunoglobulins"/>
    <property type="match status" value="1"/>
</dbReference>
<organism evidence="7 8">
    <name type="scientific">Funneliformis geosporum</name>
    <dbReference type="NCBI Taxonomy" id="1117311"/>
    <lineage>
        <taxon>Eukaryota</taxon>
        <taxon>Fungi</taxon>
        <taxon>Fungi incertae sedis</taxon>
        <taxon>Mucoromycota</taxon>
        <taxon>Glomeromycotina</taxon>
        <taxon>Glomeromycetes</taxon>
        <taxon>Glomerales</taxon>
        <taxon>Glomeraceae</taxon>
        <taxon>Funneliformis</taxon>
    </lineage>
</organism>
<feature type="region of interest" description="Disordered" evidence="3">
    <location>
        <begin position="245"/>
        <end position="273"/>
    </location>
</feature>
<feature type="domain" description="SPT23/MGA2-like DNA-binding" evidence="5">
    <location>
        <begin position="143"/>
        <end position="351"/>
    </location>
</feature>
<feature type="compositionally biased region" description="Acidic residues" evidence="3">
    <location>
        <begin position="891"/>
        <end position="902"/>
    </location>
</feature>
<feature type="compositionally biased region" description="Low complexity" evidence="3">
    <location>
        <begin position="876"/>
        <end position="890"/>
    </location>
</feature>
<feature type="repeat" description="ANK" evidence="2">
    <location>
        <begin position="813"/>
        <end position="838"/>
    </location>
</feature>
<dbReference type="GO" id="GO:0090158">
    <property type="term" value="P:endoplasmic reticulum membrane organization"/>
    <property type="evidence" value="ECO:0007669"/>
    <property type="project" value="TreeGrafter"/>
</dbReference>
<keyword evidence="4" id="KW-1133">Transmembrane helix</keyword>
<feature type="region of interest" description="Disordered" evidence="3">
    <location>
        <begin position="876"/>
        <end position="927"/>
    </location>
</feature>
<dbReference type="InterPro" id="IPR057962">
    <property type="entry name" value="SPT23_MGA2_DBD"/>
</dbReference>
<dbReference type="EMBL" id="CAMKVN010000007">
    <property type="protein sequence ID" value="CAI2161555.1"/>
    <property type="molecule type" value="Genomic_DNA"/>
</dbReference>
<dbReference type="SUPFAM" id="SSF48403">
    <property type="entry name" value="Ankyrin repeat"/>
    <property type="match status" value="1"/>
</dbReference>
<dbReference type="SUPFAM" id="SSF81296">
    <property type="entry name" value="E set domains"/>
    <property type="match status" value="1"/>
</dbReference>
<dbReference type="InterPro" id="IPR014756">
    <property type="entry name" value="Ig_E-set"/>
</dbReference>
<feature type="region of interest" description="Disordered" evidence="3">
    <location>
        <begin position="345"/>
        <end position="424"/>
    </location>
</feature>
<proteinExistence type="inferred from homology"/>
<dbReference type="PANTHER" id="PTHR46355:SF1">
    <property type="entry name" value="STING ER EXIT PROTEIN"/>
    <property type="match status" value="1"/>
</dbReference>
<dbReference type="Proteomes" id="UP001153678">
    <property type="component" value="Unassembled WGS sequence"/>
</dbReference>
<name>A0A9W4WP63_9GLOM</name>
<evidence type="ECO:0000313" key="8">
    <source>
        <dbReference type="Proteomes" id="UP001153678"/>
    </source>
</evidence>
<dbReference type="Gene3D" id="1.25.40.20">
    <property type="entry name" value="Ankyrin repeat-containing domain"/>
    <property type="match status" value="1"/>
</dbReference>
<dbReference type="OrthoDB" id="71307at2759"/>
<dbReference type="InterPro" id="IPR057965">
    <property type="entry name" value="STEEP1_dom"/>
</dbReference>
<keyword evidence="4" id="KW-0812">Transmembrane</keyword>
<dbReference type="PROSITE" id="PS50297">
    <property type="entry name" value="ANK_REP_REGION"/>
    <property type="match status" value="2"/>
</dbReference>
<sequence length="1395" mass="155757">MPMNNLLPMQDNMPSSSEENNCDSPYSPASDDFSVNNLYNPSTLLDPKLEVLDSNTPLFFMTPQQTPTRELQPSVQQDHHVHQSVFNPFMSPTFSQSVTNFTQKNVSYLEYMNGSDDNSIEQSVTSPQSDRQCHIQDISDKGLQIHVLGVPQTGAKSRVETQIKLCLQLVTDKGEKVPLWSHLRLPEYMVAKEKLKTKNARNPPDQMNILEKGVLNLEATVVCASEIPKKVLTCLGCVQRERKRSQRKKENRHAKANSNAAAPQVEDSNKPMDLDDEKTMQLEQRKILLFNCSEIVDFSSGDTILPTRITCYCRHHNEKVGFCIYFVMKDCTDAIIATGMSPPIMITDDHKSSKTKVGVGRKRPRAEYDRRNSTTANNPINSTKSKASERRASSTGTNDQSTPPSLSIIPSSEPTGGLSSPVSIIPTQNSSLIASISSQQSTIKQEKNNNSRQRIQVQPFGFNPSSSPASPISPMSPIIPITTNLHNTSNPQNTSSQPYQQLDQSTNLATSGPQVNFPVVSHSAAMMNLSMAPTSLNNMNPIYQAAQLHQNLGAHNRYNISAAHHGGGPMRLHASHHSNQILRRPFYNTSGNAIYQNGTISGYPIPRMSRLIPSEGPTYGGIEGLTCVFGESPAIPTQYWSPNTLVCILPPAPTPGAVVVSFKEYPINLIENPEEVVLFSYTDDSDRALMELALQVVGMKMTGKIEDARNIAMRIVGGNDNNSNSGNSNGNGSMNGMHNHLASFARQAGENNFEAHIITTISLLDVLETEHDSISLQNRQQHTMLHIAAMLGYTRLCSVLIDRDIDLNLQDKYGFTALHYAAWTGREEIVRILITAGSGDIIPNFNDQYAIDLAISRNFDDIVAIINDHRLHDSGVSLSSSSSEQSSLYGSDDDLDDSEDESGEKWNEQTEESINDKQNQETTPNISWVDSATANDLLLNKSEEDDGIVNAEVVDKKNIKQPFSEMATDLASASTIWLQKTFAHMHMPTIGKPSQINIPLPYLKMPNLQMPNLQMPYLQHFSSPKFSTMNFGTNLSIPRPSMPSMPSLNMNIEFPTLPMVTFPAIIPSGFTSFVRDEKNMANGGDMSEMNTAQYYKNKWLRQGQPDQQREQSSKEVGQGFGRFGYSWPFYGSQPIVPMYHHEPEEPRAPSPSPPASISRVSRKVGYDLSSLNEEQIARVEHHDEKYKRLKKDRMLYLFWVPVFFVMIALAVMKYSTIGITELTLLIRNVVYNIVVLRIMPKIVSSSTVSSSEQVHAYPEQHLHVYYCLCSEFILVIGNNKLSRRQNDFSLLFRSKEPDNLDARLEKLPRRTTDKAYIVSNGKRVYKLNAVEAPNPVILKRPDGYEKQYRLNCPRCNLFLAYEVTEERKKGPHTYIVEGSLTENQGVVPHGAIPED</sequence>
<protein>
    <submittedName>
        <fullName evidence="7">18882_t:CDS:1</fullName>
    </submittedName>
</protein>
<evidence type="ECO:0000259" key="6">
    <source>
        <dbReference type="Pfam" id="PF25809"/>
    </source>
</evidence>
<dbReference type="Pfam" id="PF12796">
    <property type="entry name" value="Ank_2"/>
    <property type="match status" value="1"/>
</dbReference>
<feature type="compositionally biased region" description="Basic residues" evidence="3">
    <location>
        <begin position="245"/>
        <end position="255"/>
    </location>
</feature>
<gene>
    <name evidence="7" type="ORF">FWILDA_LOCUS111</name>
</gene>
<dbReference type="SMART" id="SM00248">
    <property type="entry name" value="ANK"/>
    <property type="match status" value="2"/>
</dbReference>
<dbReference type="Pfam" id="PF25603">
    <property type="entry name" value="SPT23_MGA2_DBD"/>
    <property type="match status" value="1"/>
</dbReference>
<reference evidence="7" key="1">
    <citation type="submission" date="2022-08" db="EMBL/GenBank/DDBJ databases">
        <authorList>
            <person name="Kallberg Y."/>
            <person name="Tangrot J."/>
            <person name="Rosling A."/>
        </authorList>
    </citation>
    <scope>NUCLEOTIDE SEQUENCE</scope>
    <source>
        <strain evidence="7">Wild A</strain>
    </source>
</reference>
<dbReference type="InterPro" id="IPR013783">
    <property type="entry name" value="Ig-like_fold"/>
</dbReference>
<accession>A0A9W4WP63</accession>
<evidence type="ECO:0000256" key="1">
    <source>
        <dbReference type="ARBA" id="ARBA00024205"/>
    </source>
</evidence>
<feature type="compositionally biased region" description="Basic and acidic residues" evidence="3">
    <location>
        <begin position="903"/>
        <end position="919"/>
    </location>
</feature>
<dbReference type="InterPro" id="IPR036770">
    <property type="entry name" value="Ankyrin_rpt-contain_sf"/>
</dbReference>
<feature type="region of interest" description="Disordered" evidence="3">
    <location>
        <begin position="1140"/>
        <end position="1159"/>
    </location>
</feature>